<dbReference type="Proteomes" id="UP001233271">
    <property type="component" value="Chromosome 2"/>
</dbReference>
<accession>A0AA48IER6</accession>
<evidence type="ECO:0000313" key="2">
    <source>
        <dbReference type="EMBL" id="BEI89926.1"/>
    </source>
</evidence>
<dbReference type="KEGG" id="ccac:CcaHIS019_0212880"/>
<organism evidence="2 3">
    <name type="scientific">Cutaneotrichosporon cavernicola</name>
    <dbReference type="NCBI Taxonomy" id="279322"/>
    <lineage>
        <taxon>Eukaryota</taxon>
        <taxon>Fungi</taxon>
        <taxon>Dikarya</taxon>
        <taxon>Basidiomycota</taxon>
        <taxon>Agaricomycotina</taxon>
        <taxon>Tremellomycetes</taxon>
        <taxon>Trichosporonales</taxon>
        <taxon>Trichosporonaceae</taxon>
        <taxon>Cutaneotrichosporon</taxon>
    </lineage>
</organism>
<dbReference type="EMBL" id="AP028213">
    <property type="protein sequence ID" value="BEI89926.1"/>
    <property type="molecule type" value="Genomic_DNA"/>
</dbReference>
<evidence type="ECO:0000256" key="1">
    <source>
        <dbReference type="SAM" id="MobiDB-lite"/>
    </source>
</evidence>
<name>A0AA48IER6_9TREE</name>
<sequence length="424" mass="46786">MGLPPTSDRETRGLFQWSHRQLPPLDATGIGWYVHTIKEAFGSNVTSAPRDWSEAILRDTTRDLAKYMVSWASIHVKVAAELDLASLAPAGAWIESRLHKQYVEAVDPTSKNPKQVGTRRTDLIIYRRVLQYLLVGLILEFKYIKYPNFKEASKKMAVFREAFYQTAWYLVGANSLVGTRLAAPVVNTSFLRLFMLTSNTLIIEVSSDLADRAASINSIAELEGWDEFWQSGPTHDILLNGELNKSALAIYYELLAQGYILAASMTGALQGAGDAGDAAPPFHEAHIKRRHAWKNKSGQARSVTVTSTSTGSKGKSPKHSVNASSGSGDSAPDGDKNDEEEIISTNSDSADDDGHSESERDDKDPSWDEDPPWADDCDVEDLAAYDYSFLSRHIHNVKLVSSDDFSRLLHDHIAALNLPPLSAH</sequence>
<evidence type="ECO:0000313" key="3">
    <source>
        <dbReference type="Proteomes" id="UP001233271"/>
    </source>
</evidence>
<dbReference type="RefSeq" id="XP_060455192.1">
    <property type="nucleotide sequence ID" value="XM_060598394.1"/>
</dbReference>
<gene>
    <name evidence="2" type="ORF">CcaverHIS019_0212880</name>
</gene>
<proteinExistence type="predicted"/>
<keyword evidence="3" id="KW-1185">Reference proteome</keyword>
<protein>
    <submittedName>
        <fullName evidence="2">Uncharacterized protein</fullName>
    </submittedName>
</protein>
<feature type="compositionally biased region" description="Basic and acidic residues" evidence="1">
    <location>
        <begin position="352"/>
        <end position="366"/>
    </location>
</feature>
<dbReference type="AlphaFoldDB" id="A0AA48IER6"/>
<feature type="compositionally biased region" description="Low complexity" evidence="1">
    <location>
        <begin position="302"/>
        <end position="314"/>
    </location>
</feature>
<feature type="region of interest" description="Disordered" evidence="1">
    <location>
        <begin position="291"/>
        <end position="375"/>
    </location>
</feature>
<reference evidence="2" key="1">
    <citation type="journal article" date="2023" name="BMC Genomics">
        <title>Chromosome-level genome assemblies of Cutaneotrichosporon spp. (Trichosporonales, Basidiomycota) reveal imbalanced evolution between nucleotide sequences and chromosome synteny.</title>
        <authorList>
            <person name="Kobayashi Y."/>
            <person name="Kayamori A."/>
            <person name="Aoki K."/>
            <person name="Shiwa Y."/>
            <person name="Matsutani M."/>
            <person name="Fujita N."/>
            <person name="Sugita T."/>
            <person name="Iwasaki W."/>
            <person name="Tanaka N."/>
            <person name="Takashima M."/>
        </authorList>
    </citation>
    <scope>NUCLEOTIDE SEQUENCE</scope>
    <source>
        <strain evidence="2">HIS019</strain>
    </source>
</reference>
<dbReference type="GeneID" id="85493797"/>